<accession>A0A9Q0H5Y3</accession>
<dbReference type="AlphaFoldDB" id="A0A9Q0H5Y3"/>
<gene>
    <name evidence="1" type="ORF">NE237_026024</name>
</gene>
<dbReference type="Proteomes" id="UP001141806">
    <property type="component" value="Unassembled WGS sequence"/>
</dbReference>
<name>A0A9Q0H5Y3_9MAGN</name>
<evidence type="ECO:0000313" key="1">
    <source>
        <dbReference type="EMBL" id="KAJ4958913.1"/>
    </source>
</evidence>
<organism evidence="1 2">
    <name type="scientific">Protea cynaroides</name>
    <dbReference type="NCBI Taxonomy" id="273540"/>
    <lineage>
        <taxon>Eukaryota</taxon>
        <taxon>Viridiplantae</taxon>
        <taxon>Streptophyta</taxon>
        <taxon>Embryophyta</taxon>
        <taxon>Tracheophyta</taxon>
        <taxon>Spermatophyta</taxon>
        <taxon>Magnoliopsida</taxon>
        <taxon>Proteales</taxon>
        <taxon>Proteaceae</taxon>
        <taxon>Protea</taxon>
    </lineage>
</organism>
<comment type="caution">
    <text evidence="1">The sequence shown here is derived from an EMBL/GenBank/DDBJ whole genome shotgun (WGS) entry which is preliminary data.</text>
</comment>
<protein>
    <submittedName>
        <fullName evidence="1">Uncharacterized protein</fullName>
    </submittedName>
</protein>
<reference evidence="1" key="1">
    <citation type="journal article" date="2023" name="Plant J.">
        <title>The genome of the king protea, Protea cynaroides.</title>
        <authorList>
            <person name="Chang J."/>
            <person name="Duong T.A."/>
            <person name="Schoeman C."/>
            <person name="Ma X."/>
            <person name="Roodt D."/>
            <person name="Barker N."/>
            <person name="Li Z."/>
            <person name="Van de Peer Y."/>
            <person name="Mizrachi E."/>
        </authorList>
    </citation>
    <scope>NUCLEOTIDE SEQUENCE</scope>
    <source>
        <tissue evidence="1">Young leaves</tissue>
    </source>
</reference>
<keyword evidence="2" id="KW-1185">Reference proteome</keyword>
<sequence>MTVVIGTAKAEEDDDVTNRITFSLNNGADAAKQDRHPMIAVNDLDLMLGIRCQNGRQTISPFAGVYFDNVNSRDNVKADWYPQLALITHRQNACLVPLTTATSAVTPQKGSNREHCTTPKATQRRVPCTVGVAIP</sequence>
<proteinExistence type="predicted"/>
<dbReference type="EMBL" id="JAMYWD010000010">
    <property type="protein sequence ID" value="KAJ4958913.1"/>
    <property type="molecule type" value="Genomic_DNA"/>
</dbReference>
<evidence type="ECO:0000313" key="2">
    <source>
        <dbReference type="Proteomes" id="UP001141806"/>
    </source>
</evidence>